<reference evidence="3 6" key="2">
    <citation type="submission" date="2019-08" db="EMBL/GenBank/DDBJ databases">
        <title>The genome sequence of a newly discovered highly antifungal drug resistant Aspergillus species, Aspergillus tanneri NIH 1004.</title>
        <authorList>
            <person name="Mounaud S."/>
            <person name="Singh I."/>
            <person name="Joardar V."/>
            <person name="Pakala S."/>
            <person name="Pakala S."/>
            <person name="Venepally P."/>
            <person name="Chung J.K."/>
            <person name="Losada L."/>
            <person name="Nierman W.C."/>
        </authorList>
    </citation>
    <scope>NUCLEOTIDE SEQUENCE [LARGE SCALE GENOMIC DNA]</scope>
    <source>
        <strain evidence="3 6">NIH1004</strain>
    </source>
</reference>
<dbReference type="AlphaFoldDB" id="A0A4S3J6G2"/>
<dbReference type="EMBL" id="SOSA01000617">
    <property type="protein sequence ID" value="THC89698.1"/>
    <property type="molecule type" value="Genomic_DNA"/>
</dbReference>
<evidence type="ECO:0000313" key="4">
    <source>
        <dbReference type="EMBL" id="THC89698.1"/>
    </source>
</evidence>
<name>A0A4S3J6G2_9EURO</name>
<feature type="region of interest" description="Disordered" evidence="1">
    <location>
        <begin position="116"/>
        <end position="142"/>
    </location>
</feature>
<dbReference type="PANTHER" id="PTHR39468">
    <property type="entry name" value="CHROMOSOME 7, WHOLE GENOME SHOTGUN SEQUENCE"/>
    <property type="match status" value="1"/>
</dbReference>
<evidence type="ECO:0000259" key="2">
    <source>
        <dbReference type="Pfam" id="PF19189"/>
    </source>
</evidence>
<dbReference type="InterPro" id="IPR040009">
    <property type="entry name" value="Mtf2/C5D6.12-like"/>
</dbReference>
<keyword evidence="5" id="KW-1185">Reference proteome</keyword>
<dbReference type="EMBL" id="QUQM01000001">
    <property type="protein sequence ID" value="KAA8649808.1"/>
    <property type="molecule type" value="Genomic_DNA"/>
</dbReference>
<evidence type="ECO:0000313" key="3">
    <source>
        <dbReference type="EMBL" id="KAA8649808.1"/>
    </source>
</evidence>
<evidence type="ECO:0000313" key="5">
    <source>
        <dbReference type="Proteomes" id="UP000308092"/>
    </source>
</evidence>
<protein>
    <recommendedName>
        <fullName evidence="2">Mtf2-like C-terminal domain-containing protein</fullName>
    </recommendedName>
</protein>
<dbReference type="STRING" id="1220188.A0A4S3J6G2"/>
<accession>A0A4S3J6G2</accession>
<feature type="compositionally biased region" description="Polar residues" evidence="1">
    <location>
        <begin position="127"/>
        <end position="136"/>
    </location>
</feature>
<dbReference type="Proteomes" id="UP000308092">
    <property type="component" value="Unassembled WGS sequence"/>
</dbReference>
<proteinExistence type="predicted"/>
<evidence type="ECO:0000313" key="6">
    <source>
        <dbReference type="Proteomes" id="UP000324241"/>
    </source>
</evidence>
<dbReference type="PANTHER" id="PTHR39468:SF1">
    <property type="entry name" value="MTF2-LIKE C-TERMINAL DOMAIN-CONTAINING PROTEIN"/>
    <property type="match status" value="1"/>
</dbReference>
<dbReference type="VEuPathDB" id="FungiDB:EYZ11_010849"/>
<feature type="region of interest" description="Disordered" evidence="1">
    <location>
        <begin position="37"/>
        <end position="100"/>
    </location>
</feature>
<organism evidence="4 5">
    <name type="scientific">Aspergillus tanneri</name>
    <dbReference type="NCBI Taxonomy" id="1220188"/>
    <lineage>
        <taxon>Eukaryota</taxon>
        <taxon>Fungi</taxon>
        <taxon>Dikarya</taxon>
        <taxon>Ascomycota</taxon>
        <taxon>Pezizomycotina</taxon>
        <taxon>Eurotiomycetes</taxon>
        <taxon>Eurotiomycetidae</taxon>
        <taxon>Eurotiales</taxon>
        <taxon>Aspergillaceae</taxon>
        <taxon>Aspergillus</taxon>
        <taxon>Aspergillus subgen. Circumdati</taxon>
    </lineage>
</organism>
<feature type="region of interest" description="Disordered" evidence="1">
    <location>
        <begin position="170"/>
        <end position="189"/>
    </location>
</feature>
<feature type="domain" description="Mtf2-like C-terminal" evidence="2">
    <location>
        <begin position="236"/>
        <end position="429"/>
    </location>
</feature>
<dbReference type="Pfam" id="PF19189">
    <property type="entry name" value="Mtf2"/>
    <property type="match status" value="1"/>
</dbReference>
<evidence type="ECO:0000256" key="1">
    <source>
        <dbReference type="SAM" id="MobiDB-lite"/>
    </source>
</evidence>
<gene>
    <name evidence="3" type="ORF">ATNIH1004_002485</name>
    <name evidence="4" type="ORF">EYZ11_010849</name>
</gene>
<comment type="caution">
    <text evidence="4">The sequence shown here is derived from an EMBL/GenBank/DDBJ whole genome shotgun (WGS) entry which is preliminary data.</text>
</comment>
<dbReference type="RefSeq" id="XP_033429169.1">
    <property type="nucleotide sequence ID" value="XM_033567174.1"/>
</dbReference>
<dbReference type="OrthoDB" id="2444174at2759"/>
<sequence length="463" mass="51865">MSHSWLALSARNSFAPFLYQTRTLSAFLNRQTSLRVRPYSTPKSSTPTADDDDVVSTQDSKDDKPPGPKPRTSYLQRRAASISQADPRVWPDPSDTPTLTHSEKQVFSELLEQFGADKPATPGLSADGTQSPQKWKSSSLSEESRIEIAQISSIFDTVLKDMRIRDHKPAGQVDDTARPIPASSKVASTDDAAAAVETRLRESNYDNAVISELLNSHKISMDRAITAVIKRESTKTETALQGAIDAGIGDNGVWEVCKERIFSMIRHLEDSPTTTTTSSSSSSSSSSSLPWVLEVPQGVPVEPVVATLYPKMLLVSFRLLNLHFPQSPVISQFRSTIKSHGRTSAVLGSSTELYNEMIYFYWRGCQDLPGVVSLLHEMEVTGVEPNQRTCMLLDGIVEQRSRDLKQHWRRMRGELHQPRNAWWDLAPNRKAMRALLVKDGWIDRLKSRVQEQQARKNTEWKMD</sequence>
<dbReference type="Proteomes" id="UP000324241">
    <property type="component" value="Unassembled WGS sequence"/>
</dbReference>
<dbReference type="GeneID" id="54325187"/>
<reference evidence="4 5" key="1">
    <citation type="submission" date="2019-03" db="EMBL/GenBank/DDBJ databases">
        <title>The genome sequence of a newly discovered highly antifungal drug resistant Aspergillus species, Aspergillus tanneri NIH 1004.</title>
        <authorList>
            <person name="Mounaud S."/>
            <person name="Singh I."/>
            <person name="Joardar V."/>
            <person name="Pakala S."/>
            <person name="Pakala S."/>
            <person name="Venepally P."/>
            <person name="Hoover J."/>
            <person name="Nierman W."/>
            <person name="Chung J."/>
            <person name="Losada L."/>
        </authorList>
    </citation>
    <scope>NUCLEOTIDE SEQUENCE [LARGE SCALE GENOMIC DNA]</scope>
    <source>
        <strain evidence="4 5">NIH1004</strain>
    </source>
</reference>
<dbReference type="GO" id="GO:0005739">
    <property type="term" value="C:mitochondrion"/>
    <property type="evidence" value="ECO:0007669"/>
    <property type="project" value="InterPro"/>
</dbReference>
<dbReference type="InterPro" id="IPR043837">
    <property type="entry name" value="Mtf2-like_C"/>
</dbReference>